<name>A0ABX8H2J3_9BACT</name>
<keyword evidence="1" id="KW-1133">Transmembrane helix</keyword>
<keyword evidence="1" id="KW-0812">Transmembrane</keyword>
<gene>
    <name evidence="2" type="ORF">KM029_19605</name>
</gene>
<sequence>MFFILNTFGLIISISTLFIFYNNIDPNVQFRDSEVLYVNNDNPNEKIIRQYDINWKTNKKEFFNNHVLDIGFFRIYKSYGIDIHKLNSNWK</sequence>
<accession>A0ABX8H2J3</accession>
<keyword evidence="3" id="KW-1185">Reference proteome</keyword>
<reference evidence="2 3" key="1">
    <citation type="submission" date="2021-05" db="EMBL/GenBank/DDBJ databases">
        <title>Comparative genomic studies on the polysaccharide-degrading batcterial strains of the Flammeovirga genus.</title>
        <authorList>
            <person name="Zewei F."/>
            <person name="Zheng Z."/>
            <person name="Yu L."/>
            <person name="Ruyue G."/>
            <person name="Yanhong M."/>
            <person name="Yuanyuan C."/>
            <person name="Jingyan G."/>
            <person name="Wenjun H."/>
        </authorList>
    </citation>
    <scope>NUCLEOTIDE SEQUENCE [LARGE SCALE GENOMIC DNA]</scope>
    <source>
        <strain evidence="2 3">YS10</strain>
    </source>
</reference>
<feature type="transmembrane region" description="Helical" evidence="1">
    <location>
        <begin position="6"/>
        <end position="24"/>
    </location>
</feature>
<evidence type="ECO:0000313" key="2">
    <source>
        <dbReference type="EMBL" id="QWG09889.1"/>
    </source>
</evidence>
<protein>
    <submittedName>
        <fullName evidence="2">Uncharacterized protein</fullName>
    </submittedName>
</protein>
<dbReference type="EMBL" id="CP076129">
    <property type="protein sequence ID" value="QWG09889.1"/>
    <property type="molecule type" value="Genomic_DNA"/>
</dbReference>
<dbReference type="Proteomes" id="UP000682802">
    <property type="component" value="Chromosome 2"/>
</dbReference>
<evidence type="ECO:0000313" key="3">
    <source>
        <dbReference type="Proteomes" id="UP000682802"/>
    </source>
</evidence>
<keyword evidence="1" id="KW-0472">Membrane</keyword>
<proteinExistence type="predicted"/>
<organism evidence="2 3">
    <name type="scientific">Flammeovirga kamogawensis</name>
    <dbReference type="NCBI Taxonomy" id="373891"/>
    <lineage>
        <taxon>Bacteria</taxon>
        <taxon>Pseudomonadati</taxon>
        <taxon>Bacteroidota</taxon>
        <taxon>Cytophagia</taxon>
        <taxon>Cytophagales</taxon>
        <taxon>Flammeovirgaceae</taxon>
        <taxon>Flammeovirga</taxon>
    </lineage>
</organism>
<dbReference type="RefSeq" id="WP_184679550.1">
    <property type="nucleotide sequence ID" value="NZ_CP076129.1"/>
</dbReference>
<evidence type="ECO:0000256" key="1">
    <source>
        <dbReference type="SAM" id="Phobius"/>
    </source>
</evidence>